<organism evidence="1 2">
    <name type="scientific">Polynucleobacter kasalickyi</name>
    <dbReference type="NCBI Taxonomy" id="1938817"/>
    <lineage>
        <taxon>Bacteria</taxon>
        <taxon>Pseudomonadati</taxon>
        <taxon>Pseudomonadota</taxon>
        <taxon>Betaproteobacteria</taxon>
        <taxon>Burkholderiales</taxon>
        <taxon>Burkholderiaceae</taxon>
        <taxon>Polynucleobacter</taxon>
    </lineage>
</organism>
<name>A0A1W1YAL1_9BURK</name>
<gene>
    <name evidence="1" type="ORF">SAMN06296008_102186</name>
</gene>
<keyword evidence="2" id="KW-1185">Reference proteome</keyword>
<proteinExistence type="predicted"/>
<protein>
    <submittedName>
        <fullName evidence="1">Uncharacterized protein</fullName>
    </submittedName>
</protein>
<dbReference type="AlphaFoldDB" id="A0A1W1YAL1"/>
<reference evidence="1 2" key="1">
    <citation type="submission" date="2017-04" db="EMBL/GenBank/DDBJ databases">
        <authorList>
            <person name="Afonso C.L."/>
            <person name="Miller P.J."/>
            <person name="Scott M.A."/>
            <person name="Spackman E."/>
            <person name="Goraichik I."/>
            <person name="Dimitrov K.M."/>
            <person name="Suarez D.L."/>
            <person name="Swayne D.E."/>
        </authorList>
    </citation>
    <scope>NUCLEOTIDE SEQUENCE [LARGE SCALE GENOMIC DNA]</scope>
    <source>
        <strain evidence="1 2">VK13</strain>
    </source>
</reference>
<sequence length="40" mass="4283">MICHRGFNSRGFHQCVSQLGASGPSLWPIVSAIQLGIDQA</sequence>
<evidence type="ECO:0000313" key="2">
    <source>
        <dbReference type="Proteomes" id="UP000192708"/>
    </source>
</evidence>
<evidence type="ECO:0000313" key="1">
    <source>
        <dbReference type="EMBL" id="SMC33250.1"/>
    </source>
</evidence>
<dbReference type="EMBL" id="FWXJ01000002">
    <property type="protein sequence ID" value="SMC33250.1"/>
    <property type="molecule type" value="Genomic_DNA"/>
</dbReference>
<accession>A0A1W1YAL1</accession>
<dbReference type="Proteomes" id="UP000192708">
    <property type="component" value="Unassembled WGS sequence"/>
</dbReference>